<sequence>MSEIYRKCALMKNSSTLALIGGYGFVGRNILENVATDPAFEGLSPVIVDNLSNPAPGHEGLDYPSYVGGYEDQGAIDFLDAQESEGGRIFVFLAGETRVAESKDRPLDFIDANIADPAKFVMQAVKPGDKFILISTAGALFDGTFEVSVNSPYCPKNFYGATKAAEEMILEKLVELRGAEFRVIRLTNVFGKYSDNKKSAIHAFTRAAISGDSVFINGDGQQSRDFIYAGDVGLGIATLAAKLRAGEHSEPVNMLGSGVSTTLMDVVAAIEEATGKPLNYEKIPAKELLATEPRDVIADKADVKVLLGDRAKPFVEGIRETHGYYAK</sequence>
<dbReference type="EMBL" id="OMOR01000005">
    <property type="protein sequence ID" value="SPH27610.1"/>
    <property type="molecule type" value="Genomic_DNA"/>
</dbReference>
<evidence type="ECO:0000313" key="4">
    <source>
        <dbReference type="EMBL" id="SPH27610.1"/>
    </source>
</evidence>
<keyword evidence="5" id="KW-1185">Reference proteome</keyword>
<dbReference type="EC" id="5.1.3.2" evidence="4"/>
<gene>
    <name evidence="4" type="primary">galE_3</name>
    <name evidence="4" type="ORF">ASD8599_04076</name>
</gene>
<dbReference type="Gene3D" id="3.40.50.720">
    <property type="entry name" value="NAD(P)-binding Rossmann-like Domain"/>
    <property type="match status" value="1"/>
</dbReference>
<comment type="similarity">
    <text evidence="2">Belongs to the NAD(P)-dependent epimerase/dehydratase family.</text>
</comment>
<evidence type="ECO:0000313" key="5">
    <source>
        <dbReference type="Proteomes" id="UP000244880"/>
    </source>
</evidence>
<dbReference type="Proteomes" id="UP000244880">
    <property type="component" value="Unassembled WGS sequence"/>
</dbReference>
<dbReference type="InterPro" id="IPR001509">
    <property type="entry name" value="Epimerase_deHydtase"/>
</dbReference>
<organism evidence="4 5">
    <name type="scientific">Ascidiaceihabitans donghaensis</name>
    <dbReference type="NCBI Taxonomy" id="1510460"/>
    <lineage>
        <taxon>Bacteria</taxon>
        <taxon>Pseudomonadati</taxon>
        <taxon>Pseudomonadota</taxon>
        <taxon>Alphaproteobacteria</taxon>
        <taxon>Rhodobacterales</taxon>
        <taxon>Paracoccaceae</taxon>
        <taxon>Ascidiaceihabitans</taxon>
    </lineage>
</organism>
<feature type="domain" description="NAD-dependent epimerase/dehydratase" evidence="3">
    <location>
        <begin position="19"/>
        <end position="253"/>
    </location>
</feature>
<dbReference type="SUPFAM" id="SSF51735">
    <property type="entry name" value="NAD(P)-binding Rossmann-fold domains"/>
    <property type="match status" value="1"/>
</dbReference>
<dbReference type="OrthoDB" id="9801785at2"/>
<keyword evidence="4" id="KW-0413">Isomerase</keyword>
<accession>A0A2R8BPY7</accession>
<evidence type="ECO:0000259" key="3">
    <source>
        <dbReference type="Pfam" id="PF01370"/>
    </source>
</evidence>
<protein>
    <submittedName>
        <fullName evidence="4">UDP-glucose 4-epimerase</fullName>
        <ecNumber evidence="4">5.1.3.2</ecNumber>
    </submittedName>
</protein>
<evidence type="ECO:0000256" key="1">
    <source>
        <dbReference type="ARBA" id="ARBA00005125"/>
    </source>
</evidence>
<dbReference type="AlphaFoldDB" id="A0A2R8BPY7"/>
<proteinExistence type="inferred from homology"/>
<dbReference type="InterPro" id="IPR036291">
    <property type="entry name" value="NAD(P)-bd_dom_sf"/>
</dbReference>
<reference evidence="4 5" key="1">
    <citation type="submission" date="2018-03" db="EMBL/GenBank/DDBJ databases">
        <authorList>
            <person name="Keele B.F."/>
        </authorList>
    </citation>
    <scope>NUCLEOTIDE SEQUENCE [LARGE SCALE GENOMIC DNA]</scope>
    <source>
        <strain evidence="4 5">CECT 8599</strain>
    </source>
</reference>
<evidence type="ECO:0000256" key="2">
    <source>
        <dbReference type="ARBA" id="ARBA00007637"/>
    </source>
</evidence>
<dbReference type="Gene3D" id="3.90.25.10">
    <property type="entry name" value="UDP-galactose 4-epimerase, domain 1"/>
    <property type="match status" value="1"/>
</dbReference>
<comment type="pathway">
    <text evidence="1">Bacterial outer membrane biogenesis; LPS O-antigen biosynthesis.</text>
</comment>
<dbReference type="GO" id="GO:0003978">
    <property type="term" value="F:UDP-glucose 4-epimerase activity"/>
    <property type="evidence" value="ECO:0007669"/>
    <property type="project" value="UniProtKB-EC"/>
</dbReference>
<dbReference type="Pfam" id="PF01370">
    <property type="entry name" value="Epimerase"/>
    <property type="match status" value="1"/>
</dbReference>
<dbReference type="PANTHER" id="PTHR43000">
    <property type="entry name" value="DTDP-D-GLUCOSE 4,6-DEHYDRATASE-RELATED"/>
    <property type="match status" value="1"/>
</dbReference>
<name>A0A2R8BPY7_9RHOB</name>